<dbReference type="InterPro" id="IPR010131">
    <property type="entry name" value="MdtP/NodT-like"/>
</dbReference>
<feature type="signal peptide" evidence="2">
    <location>
        <begin position="1"/>
        <end position="23"/>
    </location>
</feature>
<dbReference type="RefSeq" id="WP_017025128.1">
    <property type="nucleotide sequence ID" value="NZ_AJYK02000058.1"/>
</dbReference>
<proteinExistence type="inferred from homology"/>
<evidence type="ECO:0000256" key="3">
    <source>
        <dbReference type="SAM" id="Coils"/>
    </source>
</evidence>
<dbReference type="EMBL" id="AJYK02000058">
    <property type="protein sequence ID" value="OEF25776.1"/>
    <property type="molecule type" value="Genomic_DNA"/>
</dbReference>
<accession>A0A1E5E2L8</accession>
<dbReference type="SUPFAM" id="SSF56954">
    <property type="entry name" value="Outer membrane efflux proteins (OEP)"/>
    <property type="match status" value="1"/>
</dbReference>
<keyword evidence="2" id="KW-1134">Transmembrane beta strand</keyword>
<dbReference type="GO" id="GO:0009279">
    <property type="term" value="C:cell outer membrane"/>
    <property type="evidence" value="ECO:0007669"/>
    <property type="project" value="UniProtKB-SubCell"/>
</dbReference>
<evidence type="ECO:0000256" key="2">
    <source>
        <dbReference type="RuleBase" id="RU362097"/>
    </source>
</evidence>
<dbReference type="AlphaFoldDB" id="A0A1E5E2L8"/>
<dbReference type="PROSITE" id="PS51257">
    <property type="entry name" value="PROKAR_LIPOPROTEIN"/>
    <property type="match status" value="1"/>
</dbReference>
<dbReference type="InterPro" id="IPR003423">
    <property type="entry name" value="OMP_efflux"/>
</dbReference>
<dbReference type="Gene3D" id="1.20.1600.10">
    <property type="entry name" value="Outer membrane efflux proteins (OEP)"/>
    <property type="match status" value="1"/>
</dbReference>
<dbReference type="GO" id="GO:0015562">
    <property type="term" value="F:efflux transmembrane transporter activity"/>
    <property type="evidence" value="ECO:0007669"/>
    <property type="project" value="InterPro"/>
</dbReference>
<dbReference type="Proteomes" id="UP000094070">
    <property type="component" value="Unassembled WGS sequence"/>
</dbReference>
<gene>
    <name evidence="4" type="ORF">A1QC_08400</name>
</gene>
<organism evidence="4 5">
    <name type="scientific">Vibrio rumoiensis 1S-45</name>
    <dbReference type="NCBI Taxonomy" id="1188252"/>
    <lineage>
        <taxon>Bacteria</taxon>
        <taxon>Pseudomonadati</taxon>
        <taxon>Pseudomonadota</taxon>
        <taxon>Gammaproteobacteria</taxon>
        <taxon>Vibrionales</taxon>
        <taxon>Vibrionaceae</taxon>
        <taxon>Vibrio</taxon>
    </lineage>
</organism>
<evidence type="ECO:0000313" key="5">
    <source>
        <dbReference type="Proteomes" id="UP000094070"/>
    </source>
</evidence>
<comment type="subcellular location">
    <subcellularLocation>
        <location evidence="2">Cell outer membrane</location>
        <topology evidence="2">Lipid-anchor</topology>
    </subcellularLocation>
</comment>
<keyword evidence="2" id="KW-0449">Lipoprotein</keyword>
<feature type="coiled-coil region" evidence="3">
    <location>
        <begin position="378"/>
        <end position="405"/>
    </location>
</feature>
<dbReference type="Pfam" id="PF02321">
    <property type="entry name" value="OEP"/>
    <property type="match status" value="2"/>
</dbReference>
<dbReference type="PANTHER" id="PTHR30203">
    <property type="entry name" value="OUTER MEMBRANE CATION EFFLUX PROTEIN"/>
    <property type="match status" value="1"/>
</dbReference>
<keyword evidence="2" id="KW-0732">Signal</keyword>
<name>A0A1E5E2L8_9VIBR</name>
<protein>
    <submittedName>
        <fullName evidence="4">RND transporter</fullName>
    </submittedName>
</protein>
<keyword evidence="2" id="KW-0472">Membrane</keyword>
<feature type="coiled-coil region" evidence="3">
    <location>
        <begin position="217"/>
        <end position="244"/>
    </location>
</feature>
<keyword evidence="5" id="KW-1185">Reference proteome</keyword>
<keyword evidence="3" id="KW-0175">Coiled coil</keyword>
<dbReference type="eggNOG" id="COG1538">
    <property type="taxonomic scope" value="Bacteria"/>
</dbReference>
<comment type="caution">
    <text evidence="4">The sequence shown here is derived from an EMBL/GenBank/DDBJ whole genome shotgun (WGS) entry which is preliminary data.</text>
</comment>
<comment type="similarity">
    <text evidence="1 2">Belongs to the outer membrane factor (OMF) (TC 1.B.17) family.</text>
</comment>
<dbReference type="NCBIfam" id="TIGR01845">
    <property type="entry name" value="outer_NodT"/>
    <property type="match status" value="1"/>
</dbReference>
<dbReference type="STRING" id="1188252.A1QC_08400"/>
<dbReference type="PANTHER" id="PTHR30203:SF32">
    <property type="entry name" value="CATION EFFLUX SYSTEM PROTEIN CUSC"/>
    <property type="match status" value="1"/>
</dbReference>
<reference evidence="4 5" key="1">
    <citation type="journal article" date="2012" name="Science">
        <title>Ecological populations of bacteria act as socially cohesive units of antibiotic production and resistance.</title>
        <authorList>
            <person name="Cordero O.X."/>
            <person name="Wildschutte H."/>
            <person name="Kirkup B."/>
            <person name="Proehl S."/>
            <person name="Ngo L."/>
            <person name="Hussain F."/>
            <person name="Le Roux F."/>
            <person name="Mincer T."/>
            <person name="Polz M.F."/>
        </authorList>
    </citation>
    <scope>NUCLEOTIDE SEQUENCE [LARGE SCALE GENOMIC DNA]</scope>
    <source>
        <strain evidence="4 5">1S-45</strain>
    </source>
</reference>
<keyword evidence="2" id="KW-0564">Palmitate</keyword>
<sequence length="469" mass="51998">MKNKNRMTKIRPLALILSVVMLAGCGALTRTDYEAPPVQVPQHWQQKHLAGEVNIDPWWYAFNDSSLNQFIDKALQTNNDLAIATFTLKKARLQMGLTNDDLYPQLSSNTSAGVSKPIDGGDSTQAYRTDLSVSYELDLWGKISADVDQAKWSAMASLEDREATAQSLVATTASLYWQIGYLKQRIALGEHNINDAQTTLELIQKQYTLGAVDQLDVLEAKRTLASLQAQQSQYQQQLVEANNAFAILFNQPPLDMTKTVQSLPDITLPDVSSGVPADLLIRRPDVKAAIYDIKSALASKDSADLEYLPTLTLTGALGGSSQELKNLLSNPIGSLGADLTLPFLQWNDMENNKAIADVDYQSAIVSYRQVLYSAFQDVENALSARDQLLYQNARLQEQYDAAKHAEDIYAARYKYGSTTIMEYLDAQENTRDAKASLLENRFNQFMAQVALYQSLGGNDVAPRMENDDA</sequence>
<keyword evidence="2" id="KW-0812">Transmembrane</keyword>
<dbReference type="OrthoDB" id="9770517at2"/>
<evidence type="ECO:0000313" key="4">
    <source>
        <dbReference type="EMBL" id="OEF25776.1"/>
    </source>
</evidence>
<dbReference type="Gene3D" id="2.20.200.10">
    <property type="entry name" value="Outer membrane efflux proteins (OEP)"/>
    <property type="match status" value="1"/>
</dbReference>
<evidence type="ECO:0000256" key="1">
    <source>
        <dbReference type="ARBA" id="ARBA00007613"/>
    </source>
</evidence>
<feature type="chain" id="PRO_5009027947" evidence="2">
    <location>
        <begin position="24"/>
        <end position="469"/>
    </location>
</feature>